<protein>
    <submittedName>
        <fullName evidence="1">Cellulose synthase subunit D</fullName>
    </submittedName>
</protein>
<dbReference type="InterPro" id="IPR022798">
    <property type="entry name" value="BcsD_bac"/>
</dbReference>
<proteinExistence type="predicted"/>
<gene>
    <name evidence="1" type="primary">bcsD3</name>
</gene>
<dbReference type="AlphaFoldDB" id="A0A1Z4F663"/>
<evidence type="ECO:0000313" key="1">
    <source>
        <dbReference type="EMBL" id="BAY00718.1"/>
    </source>
</evidence>
<dbReference type="GO" id="GO:0030244">
    <property type="term" value="P:cellulose biosynthetic process"/>
    <property type="evidence" value="ECO:0007669"/>
    <property type="project" value="InterPro"/>
</dbReference>
<accession>A0A1Z4F663</accession>
<name>A0A1Z4F663_9ENTR</name>
<dbReference type="Pfam" id="PF03500">
    <property type="entry name" value="Cellsynth_D"/>
    <property type="match status" value="1"/>
</dbReference>
<reference evidence="1" key="1">
    <citation type="submission" date="2016-12" db="EMBL/GenBank/DDBJ databases">
        <title>Molecular cloning of cellulose synthesis-related gene clusters from a bacterium isolated from seaweed.</title>
        <authorList>
            <person name="Tajima K."/>
            <person name="Tahara K."/>
            <person name="Sunagawa N."/>
            <person name="Uto T."/>
            <person name="Kose R."/>
            <person name="Isono T."/>
            <person name="Yui T."/>
            <person name="Kobayashi T."/>
            <person name="Satoh T."/>
        </authorList>
    </citation>
    <scope>NUCLEOTIDE SEQUENCE</scope>
    <source>
        <strain evidence="1">UMI-11</strain>
    </source>
</reference>
<dbReference type="Gene3D" id="3.30.70.2590">
    <property type="match status" value="1"/>
</dbReference>
<sequence>MMFSNQDTYLQRNYQAGWHDLVYLFFNEFSDGQSDKDPEALRRIGQMMAQWYPIDRATTVSELESSINRVLELFNWGFVKMAPAQRELILMHCAWPHAPEHRDEAGWRRASATVLEGAYSQWLVSQGAGNHVPVRWKDNATEDVLIFRYAISE</sequence>
<dbReference type="EMBL" id="LC203529">
    <property type="protein sequence ID" value="BAY00718.1"/>
    <property type="molecule type" value="Genomic_DNA"/>
</dbReference>
<dbReference type="InterPro" id="IPR038470">
    <property type="entry name" value="Cellsynth_D_sf"/>
</dbReference>
<organism evidence="1">
    <name type="scientific">Enterobacteriaceae bacterium UMI-11</name>
    <dbReference type="NCBI Taxonomy" id="1930625"/>
    <lineage>
        <taxon>Bacteria</taxon>
        <taxon>Pseudomonadati</taxon>
        <taxon>Pseudomonadota</taxon>
        <taxon>Gammaproteobacteria</taxon>
        <taxon>Enterobacterales</taxon>
        <taxon>Enterobacteriaceae</taxon>
    </lineage>
</organism>